<dbReference type="OrthoDB" id="2097874at2759"/>
<organism evidence="1 2">
    <name type="scientific">Smittium mucronatum</name>
    <dbReference type="NCBI Taxonomy" id="133383"/>
    <lineage>
        <taxon>Eukaryota</taxon>
        <taxon>Fungi</taxon>
        <taxon>Fungi incertae sedis</taxon>
        <taxon>Zoopagomycota</taxon>
        <taxon>Kickxellomycotina</taxon>
        <taxon>Harpellomycetes</taxon>
        <taxon>Harpellales</taxon>
        <taxon>Legeriomycetaceae</taxon>
        <taxon>Smittium</taxon>
    </lineage>
</organism>
<evidence type="ECO:0000313" key="2">
    <source>
        <dbReference type="Proteomes" id="UP000187455"/>
    </source>
</evidence>
<reference evidence="1 2" key="1">
    <citation type="journal article" date="2016" name="Mol. Biol. Evol.">
        <title>Genome-Wide Survey of Gut Fungi (Harpellales) Reveals the First Horizontally Transferred Ubiquitin Gene from a Mosquito Host.</title>
        <authorList>
            <person name="Wang Y."/>
            <person name="White M.M."/>
            <person name="Kvist S."/>
            <person name="Moncalvo J.M."/>
        </authorList>
    </citation>
    <scope>NUCLEOTIDE SEQUENCE [LARGE SCALE GENOMIC DNA]</scope>
    <source>
        <strain evidence="1 2">ALG-7-W6</strain>
    </source>
</reference>
<sequence length="317" mass="37200">MLGVLRKKVKPVYVQFMLQFHPDYFMGRQLKENPNQKLMQIVQNWLNPLFNSSEENPSSSKFEILVPNSQLKIFTKPKDQEDDIATINMEFDKFYCELKKEFHKNKLTIESRKTDNGDLIINDETGVVGTALFLILSKNSRLKDGQDYPELQNLIQDSINLAAKTIGKNGFNNRTDFGSKWRHSQELRDLRREEANKKKLSRSERVEEELSNILRNSSFSIKNINNLSKYKAGEVKEQLRLDRNQVYFNKRINPKRWAKILSKLEKNLKDLEYEKWRGLPVMFVCSWEDVFTHNHDYKIPGFVTIPVNATTNGNFNT</sequence>
<evidence type="ECO:0008006" key="3">
    <source>
        <dbReference type="Google" id="ProtNLM"/>
    </source>
</evidence>
<gene>
    <name evidence="1" type="ORF">AYI68_g3804</name>
</gene>
<keyword evidence="2" id="KW-1185">Reference proteome</keyword>
<evidence type="ECO:0000313" key="1">
    <source>
        <dbReference type="EMBL" id="OLY82080.1"/>
    </source>
</evidence>
<accession>A0A1R0GYW3</accession>
<dbReference type="EMBL" id="LSSL01001926">
    <property type="protein sequence ID" value="OLY82080.1"/>
    <property type="molecule type" value="Genomic_DNA"/>
</dbReference>
<protein>
    <recommendedName>
        <fullName evidence="3">DUF4460 domain-containing protein</fullName>
    </recommendedName>
</protein>
<dbReference type="Proteomes" id="UP000187455">
    <property type="component" value="Unassembled WGS sequence"/>
</dbReference>
<name>A0A1R0GYW3_9FUNG</name>
<proteinExistence type="predicted"/>
<comment type="caution">
    <text evidence="1">The sequence shown here is derived from an EMBL/GenBank/DDBJ whole genome shotgun (WGS) entry which is preliminary data.</text>
</comment>
<dbReference type="AlphaFoldDB" id="A0A1R0GYW3"/>